<dbReference type="Pfam" id="PF04586">
    <property type="entry name" value="Peptidase_S78"/>
    <property type="match status" value="1"/>
</dbReference>
<reference evidence="11" key="1">
    <citation type="submission" date="2020-05" db="EMBL/GenBank/DDBJ databases">
        <authorList>
            <person name="Chiriac C."/>
            <person name="Salcher M."/>
            <person name="Ghai R."/>
            <person name="Kavagutti S V."/>
        </authorList>
    </citation>
    <scope>NUCLEOTIDE SEQUENCE</scope>
</reference>
<dbReference type="InterPro" id="IPR054613">
    <property type="entry name" value="Peptidase_S78_dom"/>
</dbReference>
<accession>A0A6J7XDU5</accession>
<dbReference type="EMBL" id="LR798385">
    <property type="protein sequence ID" value="CAB5228301.1"/>
    <property type="molecule type" value="Genomic_DNA"/>
</dbReference>
<protein>
    <submittedName>
        <fullName evidence="11">Prohead protease</fullName>
    </submittedName>
</protein>
<keyword evidence="3 11" id="KW-0645">Protease</keyword>
<evidence type="ECO:0000313" key="11">
    <source>
        <dbReference type="EMBL" id="CAB5228301.1"/>
    </source>
</evidence>
<feature type="domain" description="Prohead serine protease" evidence="8">
    <location>
        <begin position="18"/>
        <end position="148"/>
    </location>
</feature>
<gene>
    <name evidence="9" type="ORF">UFOVP1084_32</name>
    <name evidence="10" type="ORF">UFOVP1328_46</name>
    <name evidence="11" type="ORF">UFOVP1532_14</name>
</gene>
<evidence type="ECO:0000256" key="1">
    <source>
        <dbReference type="ARBA" id="ARBA00009497"/>
    </source>
</evidence>
<dbReference type="Gene3D" id="1.20.1260.10">
    <property type="match status" value="1"/>
</dbReference>
<keyword evidence="2" id="KW-1188">Viral release from host cell</keyword>
<dbReference type="InterPro" id="IPR002177">
    <property type="entry name" value="DPS_DNA-bd"/>
</dbReference>
<evidence type="ECO:0000256" key="6">
    <source>
        <dbReference type="ARBA" id="ARBA00023045"/>
    </source>
</evidence>
<dbReference type="InterPro" id="IPR009078">
    <property type="entry name" value="Ferritin-like_SF"/>
</dbReference>
<dbReference type="GO" id="GO:0006508">
    <property type="term" value="P:proteolysis"/>
    <property type="evidence" value="ECO:0007669"/>
    <property type="project" value="UniProtKB-KW"/>
</dbReference>
<evidence type="ECO:0000256" key="4">
    <source>
        <dbReference type="ARBA" id="ARBA00022801"/>
    </source>
</evidence>
<proteinExistence type="inferred from homology"/>
<dbReference type="InterPro" id="IPR012347">
    <property type="entry name" value="Ferritin-like"/>
</dbReference>
<keyword evidence="4" id="KW-0378">Hydrolase</keyword>
<evidence type="ECO:0000313" key="10">
    <source>
        <dbReference type="EMBL" id="CAB4199467.1"/>
    </source>
</evidence>
<dbReference type="InterPro" id="IPR008331">
    <property type="entry name" value="Ferritin_DPS_dom"/>
</dbReference>
<keyword evidence="5" id="KW-0118">Viral capsid assembly</keyword>
<name>A0A6J7XDU5_9CAUD</name>
<evidence type="ECO:0000256" key="3">
    <source>
        <dbReference type="ARBA" id="ARBA00022670"/>
    </source>
</evidence>
<dbReference type="NCBIfam" id="TIGR01543">
    <property type="entry name" value="proheadase_HK97"/>
    <property type="match status" value="1"/>
</dbReference>
<evidence type="ECO:0000313" key="9">
    <source>
        <dbReference type="EMBL" id="CAB4183023.1"/>
    </source>
</evidence>
<keyword evidence="6" id="KW-1273">Viral capsid maturation</keyword>
<dbReference type="GO" id="GO:0008199">
    <property type="term" value="F:ferric iron binding"/>
    <property type="evidence" value="ECO:0007669"/>
    <property type="project" value="InterPro"/>
</dbReference>
<evidence type="ECO:0000256" key="5">
    <source>
        <dbReference type="ARBA" id="ARBA00022950"/>
    </source>
</evidence>
<dbReference type="GO" id="GO:0008233">
    <property type="term" value="F:peptidase activity"/>
    <property type="evidence" value="ECO:0007669"/>
    <property type="project" value="UniProtKB-KW"/>
</dbReference>
<sequence length="333" mass="36703">MSQFHWEFKIDGKAVVSETDGDLFIEGYASDFDIDRDGEYIAPGALQKALDAYMENPVLCYHHKMSEAMGQVVEARVDGKGLWIKARVDQPEPGTEAANRFRQVAKGTLRGFSIGGFFKKAVERGRTMIREIDLVEISLTPTPVNPRTLGTVVGKALDDDMGEEQETPLVEALETGLASVVTFYFMAHGSHWNVKGPAFGAYHELFESIYEDTYSSIDPMAEQMLKIGIDAPFSLAEFIEESAITQPAVVNDAPETLVSNLLAANSELLVVLNTLFSSATAVDQQGIANFAADRIDAHMKWAWQLRRSIQNPTEPVLDTTALDTLEAAFKQMS</sequence>
<dbReference type="SUPFAM" id="SSF47240">
    <property type="entry name" value="Ferritin-like"/>
    <property type="match status" value="1"/>
</dbReference>
<dbReference type="GO" id="GO:0046797">
    <property type="term" value="P:viral procapsid maturation"/>
    <property type="evidence" value="ECO:0007669"/>
    <property type="project" value="UniProtKB-KW"/>
</dbReference>
<dbReference type="InterPro" id="IPR006433">
    <property type="entry name" value="Prohead_protease"/>
</dbReference>
<dbReference type="EMBL" id="LR797042">
    <property type="protein sequence ID" value="CAB4183023.1"/>
    <property type="molecule type" value="Genomic_DNA"/>
</dbReference>
<feature type="domain" description="Ferritin/DPS" evidence="7">
    <location>
        <begin position="171"/>
        <end position="310"/>
    </location>
</feature>
<organism evidence="11">
    <name type="scientific">uncultured Caudovirales phage</name>
    <dbReference type="NCBI Taxonomy" id="2100421"/>
    <lineage>
        <taxon>Viruses</taxon>
        <taxon>Duplodnaviria</taxon>
        <taxon>Heunggongvirae</taxon>
        <taxon>Uroviricota</taxon>
        <taxon>Caudoviricetes</taxon>
        <taxon>Peduoviridae</taxon>
        <taxon>Maltschvirus</taxon>
        <taxon>Maltschvirus maltsch</taxon>
    </lineage>
</organism>
<dbReference type="PANTHER" id="PTHR42932">
    <property type="entry name" value="GENERAL STRESS PROTEIN 20U"/>
    <property type="match status" value="1"/>
</dbReference>
<evidence type="ECO:0000256" key="2">
    <source>
        <dbReference type="ARBA" id="ARBA00022612"/>
    </source>
</evidence>
<dbReference type="Pfam" id="PF00210">
    <property type="entry name" value="Ferritin"/>
    <property type="match status" value="1"/>
</dbReference>
<evidence type="ECO:0000259" key="7">
    <source>
        <dbReference type="Pfam" id="PF00210"/>
    </source>
</evidence>
<dbReference type="CDD" id="cd01043">
    <property type="entry name" value="DPS"/>
    <property type="match status" value="1"/>
</dbReference>
<comment type="similarity">
    <text evidence="1">Belongs to the Dps family.</text>
</comment>
<evidence type="ECO:0000259" key="8">
    <source>
        <dbReference type="Pfam" id="PF04586"/>
    </source>
</evidence>
<dbReference type="EMBL" id="LR797278">
    <property type="protein sequence ID" value="CAB4199467.1"/>
    <property type="molecule type" value="Genomic_DNA"/>
</dbReference>
<dbReference type="PANTHER" id="PTHR42932:SF1">
    <property type="entry name" value="GENERAL STRESS PROTEIN 20U"/>
    <property type="match status" value="1"/>
</dbReference>